<dbReference type="SUPFAM" id="SSF51430">
    <property type="entry name" value="NAD(P)-linked oxidoreductase"/>
    <property type="match status" value="1"/>
</dbReference>
<organism evidence="4 5">
    <name type="scientific">Coprinellus micaceus</name>
    <name type="common">Glistening ink-cap mushroom</name>
    <name type="synonym">Coprinus micaceus</name>
    <dbReference type="NCBI Taxonomy" id="71717"/>
    <lineage>
        <taxon>Eukaryota</taxon>
        <taxon>Fungi</taxon>
        <taxon>Dikarya</taxon>
        <taxon>Basidiomycota</taxon>
        <taxon>Agaricomycotina</taxon>
        <taxon>Agaricomycetes</taxon>
        <taxon>Agaricomycetidae</taxon>
        <taxon>Agaricales</taxon>
        <taxon>Agaricineae</taxon>
        <taxon>Psathyrellaceae</taxon>
        <taxon>Coprinellus</taxon>
    </lineage>
</organism>
<dbReference type="PANTHER" id="PTHR43364">
    <property type="entry name" value="NADH-SPECIFIC METHYLGLYOXAL REDUCTASE-RELATED"/>
    <property type="match status" value="1"/>
</dbReference>
<evidence type="ECO:0000256" key="1">
    <source>
        <dbReference type="ARBA" id="ARBA00022857"/>
    </source>
</evidence>
<protein>
    <submittedName>
        <fullName evidence="4">Aldo/keto reductase</fullName>
    </submittedName>
</protein>
<accession>A0A4Y7T783</accession>
<evidence type="ECO:0000256" key="2">
    <source>
        <dbReference type="ARBA" id="ARBA00038157"/>
    </source>
</evidence>
<dbReference type="InterPro" id="IPR023210">
    <property type="entry name" value="NADP_OxRdtase_dom"/>
</dbReference>
<evidence type="ECO:0000313" key="5">
    <source>
        <dbReference type="Proteomes" id="UP000298030"/>
    </source>
</evidence>
<dbReference type="AlphaFoldDB" id="A0A4Y7T783"/>
<sequence>MAPLFAPLPAPKTKLGVYRRLSNLAGVHVSPICLGGMSLGYKWEDQGMGAMNKEGSFEMLDAYFEMGGNWIDTANWYQEESSEEVIGEWAEARGNRDQLFLATKYSVSPKYHDDKIAQKVLYGGNNAKALYLNVEASLKKLRTSYIDLLYVHYWDYTTGVEELMRALHGLVLARKVIYLGISDTPAWVVAKANQFARDHALTPFSVYQGHWSVLERSFERDIIPMARDEGMALAPFGVLAAGKIRTDEEEERRRQSGEKGRMIMNPNWERNETEKKVCKALEKVAGEVGAKNIGAVAIAYVMHKTRFVFPILGGRRVEQLVANLEALDISLSQEHIKFIEAVVEFKPGFPHELIGDGASNSFLHNHSGHLDFWPLAEPITGKPGAPI</sequence>
<dbReference type="Gene3D" id="3.20.20.100">
    <property type="entry name" value="NADP-dependent oxidoreductase domain"/>
    <property type="match status" value="1"/>
</dbReference>
<proteinExistence type="inferred from homology"/>
<comment type="similarity">
    <text evidence="2">Belongs to the aldo/keto reductase family. Aldo/keto reductase 2 subfamily.</text>
</comment>
<dbReference type="EMBL" id="QPFP01000027">
    <property type="protein sequence ID" value="TEB29462.1"/>
    <property type="molecule type" value="Genomic_DNA"/>
</dbReference>
<keyword evidence="1" id="KW-0521">NADP</keyword>
<dbReference type="STRING" id="71717.A0A4Y7T783"/>
<dbReference type="PANTHER" id="PTHR43364:SF7">
    <property type="entry name" value="NADP-DEPENDENT OXIDOREDUCTASE DOMAIN-CONTAINING PROTEIN-RELATED"/>
    <property type="match status" value="1"/>
</dbReference>
<comment type="caution">
    <text evidence="4">The sequence shown here is derived from an EMBL/GenBank/DDBJ whole genome shotgun (WGS) entry which is preliminary data.</text>
</comment>
<evidence type="ECO:0000259" key="3">
    <source>
        <dbReference type="Pfam" id="PF00248"/>
    </source>
</evidence>
<dbReference type="InterPro" id="IPR050523">
    <property type="entry name" value="AKR_Detox_Biosynth"/>
</dbReference>
<feature type="domain" description="NADP-dependent oxidoreductase" evidence="3">
    <location>
        <begin position="31"/>
        <end position="343"/>
    </location>
</feature>
<gene>
    <name evidence="4" type="ORF">FA13DRAFT_1734647</name>
</gene>
<evidence type="ECO:0000313" key="4">
    <source>
        <dbReference type="EMBL" id="TEB29462.1"/>
    </source>
</evidence>
<dbReference type="Proteomes" id="UP000298030">
    <property type="component" value="Unassembled WGS sequence"/>
</dbReference>
<keyword evidence="5" id="KW-1185">Reference proteome</keyword>
<name>A0A4Y7T783_COPMI</name>
<dbReference type="Pfam" id="PF00248">
    <property type="entry name" value="Aldo_ket_red"/>
    <property type="match status" value="1"/>
</dbReference>
<reference evidence="4 5" key="1">
    <citation type="journal article" date="2019" name="Nat. Ecol. Evol.">
        <title>Megaphylogeny resolves global patterns of mushroom evolution.</title>
        <authorList>
            <person name="Varga T."/>
            <person name="Krizsan K."/>
            <person name="Foldi C."/>
            <person name="Dima B."/>
            <person name="Sanchez-Garcia M."/>
            <person name="Sanchez-Ramirez S."/>
            <person name="Szollosi G.J."/>
            <person name="Szarkandi J.G."/>
            <person name="Papp V."/>
            <person name="Albert L."/>
            <person name="Andreopoulos W."/>
            <person name="Angelini C."/>
            <person name="Antonin V."/>
            <person name="Barry K.W."/>
            <person name="Bougher N.L."/>
            <person name="Buchanan P."/>
            <person name="Buyck B."/>
            <person name="Bense V."/>
            <person name="Catcheside P."/>
            <person name="Chovatia M."/>
            <person name="Cooper J."/>
            <person name="Damon W."/>
            <person name="Desjardin D."/>
            <person name="Finy P."/>
            <person name="Geml J."/>
            <person name="Haridas S."/>
            <person name="Hughes K."/>
            <person name="Justo A."/>
            <person name="Karasinski D."/>
            <person name="Kautmanova I."/>
            <person name="Kiss B."/>
            <person name="Kocsube S."/>
            <person name="Kotiranta H."/>
            <person name="LaButti K.M."/>
            <person name="Lechner B.E."/>
            <person name="Liimatainen K."/>
            <person name="Lipzen A."/>
            <person name="Lukacs Z."/>
            <person name="Mihaltcheva S."/>
            <person name="Morgado L.N."/>
            <person name="Niskanen T."/>
            <person name="Noordeloos M.E."/>
            <person name="Ohm R.A."/>
            <person name="Ortiz-Santana B."/>
            <person name="Ovrebo C."/>
            <person name="Racz N."/>
            <person name="Riley R."/>
            <person name="Savchenko A."/>
            <person name="Shiryaev A."/>
            <person name="Soop K."/>
            <person name="Spirin V."/>
            <person name="Szebenyi C."/>
            <person name="Tomsovsky M."/>
            <person name="Tulloss R.E."/>
            <person name="Uehling J."/>
            <person name="Grigoriev I.V."/>
            <person name="Vagvolgyi C."/>
            <person name="Papp T."/>
            <person name="Martin F.M."/>
            <person name="Miettinen O."/>
            <person name="Hibbett D.S."/>
            <person name="Nagy L.G."/>
        </authorList>
    </citation>
    <scope>NUCLEOTIDE SEQUENCE [LARGE SCALE GENOMIC DNA]</scope>
    <source>
        <strain evidence="4 5">FP101781</strain>
    </source>
</reference>
<dbReference type="OrthoDB" id="48988at2759"/>
<dbReference type="InterPro" id="IPR036812">
    <property type="entry name" value="NAD(P)_OxRdtase_dom_sf"/>
</dbReference>